<feature type="compositionally biased region" description="Polar residues" evidence="1">
    <location>
        <begin position="333"/>
        <end position="344"/>
    </location>
</feature>
<feature type="compositionally biased region" description="Polar residues" evidence="1">
    <location>
        <begin position="185"/>
        <end position="196"/>
    </location>
</feature>
<sequence>MAWRLNMHGAGRESPVVPALRATGSRVCRRLLACSLLSSVHALSKNYKRRRLTLTAGSHPSASLPLTPPSVFAPRHHGHPHDTQHETTSGGALTVVRGDLKASTARPPLLRPERQGHSRAFRQRRRASDRLQRPRRPHFGRRAAASNVLFRIDAAAHNERRLCLRLRPAPLPARLKDPRRPADTTPLSSTADSTPHATWIQKRQRWLIVVDGCTYQRDQDSAARSTRPTTPASSACRGPPTPMESKTGRAAPASRVPRLLIYTPARALAAGAPCAPIAPARRFSRRICDDVSLSAGTSRRRWAAYRVEAGCGESRWAPRAGARACPAPRDVSRSLSARSAHTRCTGSTAPGAHSAAPSAPTTPVSRAAICTNERRSALGIDDGRRAYSGKAFTQHSTTYSEQRTPPSTRPTIVPQSHSPPKRLSHSRNMSDPQAKRWNACESPGPGVQPRAHTQLFAELWEALAPCALA</sequence>
<keyword evidence="3" id="KW-1185">Reference proteome</keyword>
<feature type="region of interest" description="Disordered" evidence="1">
    <location>
        <begin position="320"/>
        <end position="366"/>
    </location>
</feature>
<organism evidence="2 3">
    <name type="scientific">Hypholoma sublateritium (strain FD-334 SS-4)</name>
    <dbReference type="NCBI Taxonomy" id="945553"/>
    <lineage>
        <taxon>Eukaryota</taxon>
        <taxon>Fungi</taxon>
        <taxon>Dikarya</taxon>
        <taxon>Basidiomycota</taxon>
        <taxon>Agaricomycotina</taxon>
        <taxon>Agaricomycetes</taxon>
        <taxon>Agaricomycetidae</taxon>
        <taxon>Agaricales</taxon>
        <taxon>Agaricineae</taxon>
        <taxon>Strophariaceae</taxon>
        <taxon>Hypholoma</taxon>
    </lineage>
</organism>
<name>A0A0D2P1N5_HYPSF</name>
<evidence type="ECO:0000313" key="3">
    <source>
        <dbReference type="Proteomes" id="UP000054270"/>
    </source>
</evidence>
<protein>
    <submittedName>
        <fullName evidence="2">Uncharacterized protein</fullName>
    </submittedName>
</protein>
<proteinExistence type="predicted"/>
<dbReference type="AlphaFoldDB" id="A0A0D2P1N5"/>
<feature type="compositionally biased region" description="Polar residues" evidence="1">
    <location>
        <begin position="391"/>
        <end position="418"/>
    </location>
</feature>
<feature type="region of interest" description="Disordered" evidence="1">
    <location>
        <begin position="391"/>
        <end position="430"/>
    </location>
</feature>
<feature type="region of interest" description="Disordered" evidence="1">
    <location>
        <begin position="172"/>
        <end position="198"/>
    </location>
</feature>
<reference evidence="3" key="1">
    <citation type="submission" date="2014-04" db="EMBL/GenBank/DDBJ databases">
        <title>Evolutionary Origins and Diversification of the Mycorrhizal Mutualists.</title>
        <authorList>
            <consortium name="DOE Joint Genome Institute"/>
            <consortium name="Mycorrhizal Genomics Consortium"/>
            <person name="Kohler A."/>
            <person name="Kuo A."/>
            <person name="Nagy L.G."/>
            <person name="Floudas D."/>
            <person name="Copeland A."/>
            <person name="Barry K.W."/>
            <person name="Cichocki N."/>
            <person name="Veneault-Fourrey C."/>
            <person name="LaButti K."/>
            <person name="Lindquist E.A."/>
            <person name="Lipzen A."/>
            <person name="Lundell T."/>
            <person name="Morin E."/>
            <person name="Murat C."/>
            <person name="Riley R."/>
            <person name="Ohm R."/>
            <person name="Sun H."/>
            <person name="Tunlid A."/>
            <person name="Henrissat B."/>
            <person name="Grigoriev I.V."/>
            <person name="Hibbett D.S."/>
            <person name="Martin F."/>
        </authorList>
    </citation>
    <scope>NUCLEOTIDE SEQUENCE [LARGE SCALE GENOMIC DNA]</scope>
    <source>
        <strain evidence="3">FD-334 SS-4</strain>
    </source>
</reference>
<feature type="compositionally biased region" description="Polar residues" evidence="1">
    <location>
        <begin position="222"/>
        <end position="233"/>
    </location>
</feature>
<feature type="region of interest" description="Disordered" evidence="1">
    <location>
        <begin position="218"/>
        <end position="252"/>
    </location>
</feature>
<feature type="compositionally biased region" description="Low complexity" evidence="1">
    <location>
        <begin position="320"/>
        <end position="329"/>
    </location>
</feature>
<feature type="compositionally biased region" description="Low complexity" evidence="1">
    <location>
        <begin position="345"/>
        <end position="366"/>
    </location>
</feature>
<evidence type="ECO:0000256" key="1">
    <source>
        <dbReference type="SAM" id="MobiDB-lite"/>
    </source>
</evidence>
<feature type="region of interest" description="Disordered" evidence="1">
    <location>
        <begin position="56"/>
        <end position="142"/>
    </location>
</feature>
<accession>A0A0D2P1N5</accession>
<gene>
    <name evidence="2" type="ORF">HYPSUDRAFT_200110</name>
</gene>
<dbReference type="EMBL" id="KN817534">
    <property type="protein sequence ID" value="KJA24834.1"/>
    <property type="molecule type" value="Genomic_DNA"/>
</dbReference>
<dbReference type="Proteomes" id="UP000054270">
    <property type="component" value="Unassembled WGS sequence"/>
</dbReference>
<evidence type="ECO:0000313" key="2">
    <source>
        <dbReference type="EMBL" id="KJA24834.1"/>
    </source>
</evidence>